<comment type="caution">
    <text evidence="1">The sequence shown here is derived from an EMBL/GenBank/DDBJ whole genome shotgun (WGS) entry which is preliminary data.</text>
</comment>
<dbReference type="EMBL" id="JAFCMP010000083">
    <property type="protein sequence ID" value="KAG5187756.1"/>
    <property type="molecule type" value="Genomic_DNA"/>
</dbReference>
<sequence>MKLSPRLETADASARRAGMSTATAAVIRHVPMAKAFSPRTIYMVRESLASTTAKGATEYHAAVVEAQLQETPVMQGALTGAGGGDSGGRASYTVTMECPVEELFEGDSKGFEGAIHLHDATGQLYMLALCEGNHCAQKQKGREKGNGVLVVTKKVVKDDGTCSWQTIRHMKVPSSAMFQDYSGINIQQGTGRVLISSQDYSGINIQQGTGRVLISSQEESQLWVGRMSLCSDGRFDPMKSELEGGVVFDFPRNDACEIIYCNLEASFVGVTWVTDHLIVAVSDRMKGGGAQPSRCQAKDQSIHVFALPESWEKSLQATLP</sequence>
<evidence type="ECO:0000313" key="2">
    <source>
        <dbReference type="Proteomes" id="UP000664859"/>
    </source>
</evidence>
<name>A0A835Z6R4_9STRA</name>
<dbReference type="OrthoDB" id="340166at2759"/>
<organism evidence="1 2">
    <name type="scientific">Tribonema minus</name>
    <dbReference type="NCBI Taxonomy" id="303371"/>
    <lineage>
        <taxon>Eukaryota</taxon>
        <taxon>Sar</taxon>
        <taxon>Stramenopiles</taxon>
        <taxon>Ochrophyta</taxon>
        <taxon>PX clade</taxon>
        <taxon>Xanthophyceae</taxon>
        <taxon>Tribonematales</taxon>
        <taxon>Tribonemataceae</taxon>
        <taxon>Tribonema</taxon>
    </lineage>
</organism>
<accession>A0A835Z6R4</accession>
<proteinExistence type="predicted"/>
<reference evidence="1" key="1">
    <citation type="submission" date="2021-02" db="EMBL/GenBank/DDBJ databases">
        <title>First Annotated Genome of the Yellow-green Alga Tribonema minus.</title>
        <authorList>
            <person name="Mahan K.M."/>
        </authorList>
    </citation>
    <scope>NUCLEOTIDE SEQUENCE</scope>
    <source>
        <strain evidence="1">UTEX B ZZ1240</strain>
    </source>
</reference>
<gene>
    <name evidence="1" type="ORF">JKP88DRAFT_353620</name>
</gene>
<keyword evidence="2" id="KW-1185">Reference proteome</keyword>
<protein>
    <submittedName>
        <fullName evidence="1">Uncharacterized protein</fullName>
    </submittedName>
</protein>
<dbReference type="Proteomes" id="UP000664859">
    <property type="component" value="Unassembled WGS sequence"/>
</dbReference>
<evidence type="ECO:0000313" key="1">
    <source>
        <dbReference type="EMBL" id="KAG5187756.1"/>
    </source>
</evidence>
<dbReference type="AlphaFoldDB" id="A0A835Z6R4"/>